<dbReference type="EMBL" id="BSEV01000007">
    <property type="protein sequence ID" value="GLK10346.1"/>
    <property type="molecule type" value="Genomic_DNA"/>
</dbReference>
<dbReference type="AlphaFoldDB" id="A0A9W6MDN5"/>
<evidence type="ECO:0000256" key="1">
    <source>
        <dbReference type="SAM" id="SignalP"/>
    </source>
</evidence>
<reference evidence="2" key="1">
    <citation type="journal article" date="2014" name="Int. J. Syst. Evol. Microbiol.">
        <title>Complete genome sequence of Corynebacterium casei LMG S-19264T (=DSM 44701T), isolated from a smear-ripened cheese.</title>
        <authorList>
            <consortium name="US DOE Joint Genome Institute (JGI-PGF)"/>
            <person name="Walter F."/>
            <person name="Albersmeier A."/>
            <person name="Kalinowski J."/>
            <person name="Ruckert C."/>
        </authorList>
    </citation>
    <scope>NUCLEOTIDE SEQUENCE</scope>
    <source>
        <strain evidence="2">VKM Ac-2007</strain>
    </source>
</reference>
<comment type="caution">
    <text evidence="2">The sequence shown here is derived from an EMBL/GenBank/DDBJ whole genome shotgun (WGS) entry which is preliminary data.</text>
</comment>
<dbReference type="Proteomes" id="UP001143474">
    <property type="component" value="Unassembled WGS sequence"/>
</dbReference>
<gene>
    <name evidence="2" type="ORF">GCM10017600_37520</name>
</gene>
<organism evidence="2 3">
    <name type="scientific">Streptosporangium carneum</name>
    <dbReference type="NCBI Taxonomy" id="47481"/>
    <lineage>
        <taxon>Bacteria</taxon>
        <taxon>Bacillati</taxon>
        <taxon>Actinomycetota</taxon>
        <taxon>Actinomycetes</taxon>
        <taxon>Streptosporangiales</taxon>
        <taxon>Streptosporangiaceae</taxon>
        <taxon>Streptosporangium</taxon>
    </lineage>
</organism>
<proteinExistence type="predicted"/>
<feature type="signal peptide" evidence="1">
    <location>
        <begin position="1"/>
        <end position="20"/>
    </location>
</feature>
<feature type="chain" id="PRO_5040763664" description="Subtilisin inhibitor domain-containing protein" evidence="1">
    <location>
        <begin position="21"/>
        <end position="125"/>
    </location>
</feature>
<evidence type="ECO:0008006" key="4">
    <source>
        <dbReference type="Google" id="ProtNLM"/>
    </source>
</evidence>
<evidence type="ECO:0000313" key="3">
    <source>
        <dbReference type="Proteomes" id="UP001143474"/>
    </source>
</evidence>
<protein>
    <recommendedName>
        <fullName evidence="4">Subtilisin inhibitor domain-containing protein</fullName>
    </recommendedName>
</protein>
<accession>A0A9W6MDN5</accession>
<reference evidence="2" key="2">
    <citation type="submission" date="2023-01" db="EMBL/GenBank/DDBJ databases">
        <authorList>
            <person name="Sun Q."/>
            <person name="Evtushenko L."/>
        </authorList>
    </citation>
    <scope>NUCLEOTIDE SEQUENCE</scope>
    <source>
        <strain evidence="2">VKM Ac-2007</strain>
    </source>
</reference>
<sequence length="125" mass="13546">MKRIIAAAALLMITTFGLVATGTTAQAQPARGAKKTPVSESQYQTLLNQCEYADTERRRAACRAMVSENYQVTGEENPGLDCREYAGVAVCGPLDLSPAERRCVKSSVDGGLTYRRAEVECYAFS</sequence>
<dbReference type="RefSeq" id="WP_271218769.1">
    <property type="nucleotide sequence ID" value="NZ_BAAAVD010000042.1"/>
</dbReference>
<evidence type="ECO:0000313" key="2">
    <source>
        <dbReference type="EMBL" id="GLK10346.1"/>
    </source>
</evidence>
<keyword evidence="3" id="KW-1185">Reference proteome</keyword>
<name>A0A9W6MDN5_9ACTN</name>
<keyword evidence="1" id="KW-0732">Signal</keyword>